<keyword evidence="3" id="KW-1185">Reference proteome</keyword>
<name>A0A5E4QVB3_9NEOP</name>
<evidence type="ECO:0000313" key="2">
    <source>
        <dbReference type="EMBL" id="VVD01651.1"/>
    </source>
</evidence>
<sequence length="81" mass="9412">MQPSDANPSFYRRSPPSTHVLRDTVETHAVRMRSLRLFRCRPFSKRCLALLLLLLAFGVYCYYYSVTPASYPKPNRDKTPS</sequence>
<feature type="transmembrane region" description="Helical" evidence="1">
    <location>
        <begin position="47"/>
        <end position="65"/>
    </location>
</feature>
<proteinExistence type="predicted"/>
<gene>
    <name evidence="2" type="ORF">LSINAPIS_LOCUS12022</name>
</gene>
<protein>
    <submittedName>
        <fullName evidence="2">Uncharacterized protein</fullName>
    </submittedName>
</protein>
<dbReference type="Proteomes" id="UP000324832">
    <property type="component" value="Unassembled WGS sequence"/>
</dbReference>
<keyword evidence="1" id="KW-1133">Transmembrane helix</keyword>
<dbReference type="EMBL" id="FZQP02005499">
    <property type="protein sequence ID" value="VVD01651.1"/>
    <property type="molecule type" value="Genomic_DNA"/>
</dbReference>
<keyword evidence="1" id="KW-0812">Transmembrane</keyword>
<keyword evidence="1" id="KW-0472">Membrane</keyword>
<reference evidence="2 3" key="1">
    <citation type="submission" date="2017-07" db="EMBL/GenBank/DDBJ databases">
        <authorList>
            <person name="Talla V."/>
            <person name="Backstrom N."/>
        </authorList>
    </citation>
    <scope>NUCLEOTIDE SEQUENCE [LARGE SCALE GENOMIC DNA]</scope>
</reference>
<evidence type="ECO:0000313" key="3">
    <source>
        <dbReference type="Proteomes" id="UP000324832"/>
    </source>
</evidence>
<accession>A0A5E4QVB3</accession>
<evidence type="ECO:0000256" key="1">
    <source>
        <dbReference type="SAM" id="Phobius"/>
    </source>
</evidence>
<dbReference type="AlphaFoldDB" id="A0A5E4QVB3"/>
<organism evidence="2 3">
    <name type="scientific">Leptidea sinapis</name>
    <dbReference type="NCBI Taxonomy" id="189913"/>
    <lineage>
        <taxon>Eukaryota</taxon>
        <taxon>Metazoa</taxon>
        <taxon>Ecdysozoa</taxon>
        <taxon>Arthropoda</taxon>
        <taxon>Hexapoda</taxon>
        <taxon>Insecta</taxon>
        <taxon>Pterygota</taxon>
        <taxon>Neoptera</taxon>
        <taxon>Endopterygota</taxon>
        <taxon>Lepidoptera</taxon>
        <taxon>Glossata</taxon>
        <taxon>Ditrysia</taxon>
        <taxon>Papilionoidea</taxon>
        <taxon>Pieridae</taxon>
        <taxon>Dismorphiinae</taxon>
        <taxon>Leptidea</taxon>
    </lineage>
</organism>